<evidence type="ECO:0000259" key="17">
    <source>
        <dbReference type="PROSITE" id="PS51747"/>
    </source>
</evidence>
<dbReference type="EC" id="1.1.1.193" evidence="13"/>
<keyword evidence="11 13" id="KW-0560">Oxidoreductase</keyword>
<dbReference type="GO" id="GO:0008835">
    <property type="term" value="F:diaminohydroxyphosphoribosylaminopyrimidine deaminase activity"/>
    <property type="evidence" value="ECO:0007669"/>
    <property type="project" value="UniProtKB-EC"/>
</dbReference>
<comment type="function">
    <text evidence="1 13">Converts 2,5-diamino-6-(ribosylamino)-4(3h)-pyrimidinone 5'-phosphate into 5-amino-6-(ribosylamino)-2,4(1h,3h)-pyrimidinedione 5'-phosphate.</text>
</comment>
<feature type="binding site" evidence="15">
    <location>
        <position position="164"/>
    </location>
    <ligand>
        <name>substrate</name>
    </ligand>
</feature>
<comment type="catalytic activity">
    <reaction evidence="13">
        <text>5-amino-6-(5-phospho-D-ribitylamino)uracil + NADP(+) = 5-amino-6-(5-phospho-D-ribosylamino)uracil + NADPH + H(+)</text>
        <dbReference type="Rhea" id="RHEA:17845"/>
        <dbReference type="ChEBI" id="CHEBI:15378"/>
        <dbReference type="ChEBI" id="CHEBI:57783"/>
        <dbReference type="ChEBI" id="CHEBI:58349"/>
        <dbReference type="ChEBI" id="CHEBI:58421"/>
        <dbReference type="ChEBI" id="CHEBI:58453"/>
        <dbReference type="EC" id="1.1.1.193"/>
    </reaction>
</comment>
<keyword evidence="8 13" id="KW-0378">Hydrolase</keyword>
<feature type="binding site" evidence="15">
    <location>
        <position position="203"/>
    </location>
    <ligand>
        <name>substrate</name>
    </ligand>
</feature>
<comment type="cofactor">
    <cofactor evidence="13 16">
        <name>Zn(2+)</name>
        <dbReference type="ChEBI" id="CHEBI:29105"/>
    </cofactor>
    <text evidence="13 16">Binds 1 zinc ion.</text>
</comment>
<comment type="catalytic activity">
    <reaction evidence="13">
        <text>2,5-diamino-6-hydroxy-4-(5-phosphoribosylamino)-pyrimidine + H2O + H(+) = 5-amino-6-(5-phospho-D-ribosylamino)uracil + NH4(+)</text>
        <dbReference type="Rhea" id="RHEA:21868"/>
        <dbReference type="ChEBI" id="CHEBI:15377"/>
        <dbReference type="ChEBI" id="CHEBI:15378"/>
        <dbReference type="ChEBI" id="CHEBI:28938"/>
        <dbReference type="ChEBI" id="CHEBI:58453"/>
        <dbReference type="ChEBI" id="CHEBI:58614"/>
        <dbReference type="EC" id="3.5.4.26"/>
    </reaction>
</comment>
<evidence type="ECO:0000256" key="9">
    <source>
        <dbReference type="ARBA" id="ARBA00022833"/>
    </source>
</evidence>
<evidence type="ECO:0000256" key="16">
    <source>
        <dbReference type="PIRSR" id="PIRSR006769-3"/>
    </source>
</evidence>
<dbReference type="InterPro" id="IPR024072">
    <property type="entry name" value="DHFR-like_dom_sf"/>
</dbReference>
<dbReference type="InterPro" id="IPR002734">
    <property type="entry name" value="RibDG_C"/>
</dbReference>
<comment type="pathway">
    <text evidence="3 13">Cofactor biosynthesis; riboflavin biosynthesis; 5-amino-6-(D-ribitylamino)uracil from GTP: step 3/4.</text>
</comment>
<evidence type="ECO:0000256" key="12">
    <source>
        <dbReference type="ARBA" id="ARBA00023268"/>
    </source>
</evidence>
<organism evidence="18 19">
    <name type="scientific">Rubripirellula lacrimiformis</name>
    <dbReference type="NCBI Taxonomy" id="1930273"/>
    <lineage>
        <taxon>Bacteria</taxon>
        <taxon>Pseudomonadati</taxon>
        <taxon>Planctomycetota</taxon>
        <taxon>Planctomycetia</taxon>
        <taxon>Pirellulales</taxon>
        <taxon>Pirellulaceae</taxon>
        <taxon>Rubripirellula</taxon>
    </lineage>
</organism>
<evidence type="ECO:0000256" key="7">
    <source>
        <dbReference type="ARBA" id="ARBA00022723"/>
    </source>
</evidence>
<dbReference type="InterPro" id="IPR004794">
    <property type="entry name" value="Eubact_RibD"/>
</dbReference>
<dbReference type="InterPro" id="IPR050765">
    <property type="entry name" value="Riboflavin_Biosynth_HTPR"/>
</dbReference>
<dbReference type="EC" id="3.5.4.26" evidence="13"/>
<dbReference type="FunFam" id="3.40.140.10:FF:000025">
    <property type="entry name" value="Riboflavin biosynthesis protein RibD"/>
    <property type="match status" value="1"/>
</dbReference>
<keyword evidence="10 13" id="KW-0521">NADP</keyword>
<dbReference type="UniPathway" id="UPA00275">
    <property type="reaction ID" value="UER00401"/>
</dbReference>
<keyword evidence="9 13" id="KW-0862">Zinc</keyword>
<dbReference type="EMBL" id="CP036525">
    <property type="protein sequence ID" value="QDT02806.1"/>
    <property type="molecule type" value="Genomic_DNA"/>
</dbReference>
<feature type="binding site" evidence="15">
    <location>
        <position position="196"/>
    </location>
    <ligand>
        <name>NADP(+)</name>
        <dbReference type="ChEBI" id="CHEBI:58349"/>
    </ligand>
</feature>
<feature type="binding site" evidence="15">
    <location>
        <begin position="291"/>
        <end position="297"/>
    </location>
    <ligand>
        <name>NADP(+)</name>
        <dbReference type="ChEBI" id="CHEBI:58349"/>
    </ligand>
</feature>
<dbReference type="InterPro" id="IPR002125">
    <property type="entry name" value="CMP_dCMP_dom"/>
</dbReference>
<name>A0A517N6N5_9BACT</name>
<evidence type="ECO:0000256" key="5">
    <source>
        <dbReference type="ARBA" id="ARBA00007417"/>
    </source>
</evidence>
<keyword evidence="6 13" id="KW-0686">Riboflavin biosynthesis</keyword>
<feature type="binding site" evidence="15">
    <location>
        <position position="192"/>
    </location>
    <ligand>
        <name>NADP(+)</name>
        <dbReference type="ChEBI" id="CHEBI:58349"/>
    </ligand>
</feature>
<dbReference type="GO" id="GO:0008703">
    <property type="term" value="F:5-amino-6-(5-phosphoribosylamino)uracil reductase activity"/>
    <property type="evidence" value="ECO:0007669"/>
    <property type="project" value="UniProtKB-EC"/>
</dbReference>
<reference evidence="18 19" key="1">
    <citation type="submission" date="2019-02" db="EMBL/GenBank/DDBJ databases">
        <title>Deep-cultivation of Planctomycetes and their phenomic and genomic characterization uncovers novel biology.</title>
        <authorList>
            <person name="Wiegand S."/>
            <person name="Jogler M."/>
            <person name="Boedeker C."/>
            <person name="Pinto D."/>
            <person name="Vollmers J."/>
            <person name="Rivas-Marin E."/>
            <person name="Kohn T."/>
            <person name="Peeters S.H."/>
            <person name="Heuer A."/>
            <person name="Rast P."/>
            <person name="Oberbeckmann S."/>
            <person name="Bunk B."/>
            <person name="Jeske O."/>
            <person name="Meyerdierks A."/>
            <person name="Storesund J.E."/>
            <person name="Kallscheuer N."/>
            <person name="Luecker S."/>
            <person name="Lage O.M."/>
            <person name="Pohl T."/>
            <person name="Merkel B.J."/>
            <person name="Hornburger P."/>
            <person name="Mueller R.-W."/>
            <person name="Bruemmer F."/>
            <person name="Labrenz M."/>
            <person name="Spormann A.M."/>
            <person name="Op den Camp H."/>
            <person name="Overmann J."/>
            <person name="Amann R."/>
            <person name="Jetten M.S.M."/>
            <person name="Mascher T."/>
            <person name="Medema M.H."/>
            <person name="Devos D.P."/>
            <person name="Kaster A.-K."/>
            <person name="Ovreas L."/>
            <person name="Rohde M."/>
            <person name="Galperin M.Y."/>
            <person name="Jogler C."/>
        </authorList>
    </citation>
    <scope>NUCLEOTIDE SEQUENCE [LARGE SCALE GENOMIC DNA]</scope>
    <source>
        <strain evidence="18 19">K22_7</strain>
    </source>
</reference>
<sequence>MQAALDLARSGQGHVEPNPMVGCVIVRDGCVVGQGFHGQFGGPHAEVAAIRSLANPADARGATAYVTLEPCCHFGKTPPCADALIEVGVGRVVVAMEDPFDQVSGGGIAKLRAAGIEVTVGTRCAEAGDLNAPFLKRVQSGLPWVIAKWAMTIDGRIATVGGESQWITGASSRAEVHRLRGRVDAIVVGMGTVVADDPTLTARPAGPRAADRVVYCRNRLPSLDSNLVRTAKDHRLILVVGPEIDRQSLDQVRAAGAEIMPVDAVDLAAMARAGIQAIGESGATNVMLEGGSELLGSFFLASLIDECHVYVGAKAFGGAAAPGPVGGIGVAEIAQATNFKLRAMDQFDDDVRLIYRRFAD</sequence>
<evidence type="ECO:0000313" key="19">
    <source>
        <dbReference type="Proteomes" id="UP000318538"/>
    </source>
</evidence>
<dbReference type="PIRSF" id="PIRSF006769">
    <property type="entry name" value="RibD"/>
    <property type="match status" value="1"/>
</dbReference>
<dbReference type="Pfam" id="PF00383">
    <property type="entry name" value="dCMP_cyt_deam_1"/>
    <property type="match status" value="1"/>
</dbReference>
<evidence type="ECO:0000256" key="10">
    <source>
        <dbReference type="ARBA" id="ARBA00022857"/>
    </source>
</evidence>
<dbReference type="NCBIfam" id="TIGR00326">
    <property type="entry name" value="eubact_ribD"/>
    <property type="match status" value="1"/>
</dbReference>
<dbReference type="PANTHER" id="PTHR38011">
    <property type="entry name" value="DIHYDROFOLATE REDUCTASE FAMILY PROTEIN (AFU_ORTHOLOGUE AFUA_8G06820)"/>
    <property type="match status" value="1"/>
</dbReference>
<feature type="domain" description="CMP/dCMP-type deaminase" evidence="17">
    <location>
        <begin position="1"/>
        <end position="119"/>
    </location>
</feature>
<evidence type="ECO:0000256" key="2">
    <source>
        <dbReference type="ARBA" id="ARBA00004882"/>
    </source>
</evidence>
<comment type="similarity">
    <text evidence="4 13">In the N-terminal section; belongs to the cytidine and deoxycytidylate deaminase family.</text>
</comment>
<keyword evidence="19" id="KW-1185">Reference proteome</keyword>
<evidence type="ECO:0000256" key="13">
    <source>
        <dbReference type="PIRNR" id="PIRNR006769"/>
    </source>
</evidence>
<evidence type="ECO:0000313" key="18">
    <source>
        <dbReference type="EMBL" id="QDT02806.1"/>
    </source>
</evidence>
<dbReference type="SUPFAM" id="SSF53597">
    <property type="entry name" value="Dihydrofolate reductase-like"/>
    <property type="match status" value="1"/>
</dbReference>
<evidence type="ECO:0000256" key="8">
    <source>
        <dbReference type="ARBA" id="ARBA00022801"/>
    </source>
</evidence>
<protein>
    <recommendedName>
        <fullName evidence="13">Riboflavin biosynthesis protein RibD</fullName>
    </recommendedName>
    <domain>
        <recommendedName>
            <fullName evidence="13">Diaminohydroxyphosphoribosylaminopyrimidine deaminase</fullName>
            <shortName evidence="13">DRAP deaminase</shortName>
            <ecNumber evidence="13">3.5.4.26</ecNumber>
        </recommendedName>
        <alternativeName>
            <fullName evidence="13">Riboflavin-specific deaminase</fullName>
        </alternativeName>
    </domain>
    <domain>
        <recommendedName>
            <fullName evidence="13">5-amino-6-(5-phosphoribosylamino)uracil reductase</fullName>
            <ecNumber evidence="13">1.1.1.193</ecNumber>
        </recommendedName>
        <alternativeName>
            <fullName evidence="13">HTP reductase</fullName>
        </alternativeName>
    </domain>
</protein>
<feature type="binding site" evidence="15">
    <location>
        <position position="200"/>
    </location>
    <ligand>
        <name>substrate</name>
    </ligand>
</feature>
<comment type="similarity">
    <text evidence="5 13">In the C-terminal section; belongs to the HTP reductase family.</text>
</comment>
<evidence type="ECO:0000256" key="11">
    <source>
        <dbReference type="ARBA" id="ARBA00023002"/>
    </source>
</evidence>
<evidence type="ECO:0000256" key="4">
    <source>
        <dbReference type="ARBA" id="ARBA00005259"/>
    </source>
</evidence>
<dbReference type="InterPro" id="IPR016192">
    <property type="entry name" value="APOBEC/CMP_deaminase_Zn-bd"/>
</dbReference>
<feature type="binding site" evidence="15">
    <location>
        <position position="166"/>
    </location>
    <ligand>
        <name>NADP(+)</name>
        <dbReference type="ChEBI" id="CHEBI:58349"/>
    </ligand>
</feature>
<dbReference type="PROSITE" id="PS00903">
    <property type="entry name" value="CYT_DCMP_DEAMINASES_1"/>
    <property type="match status" value="1"/>
</dbReference>
<dbReference type="Proteomes" id="UP000318538">
    <property type="component" value="Chromosome"/>
</dbReference>
<dbReference type="GO" id="GO:0008270">
    <property type="term" value="F:zinc ion binding"/>
    <property type="evidence" value="ECO:0007669"/>
    <property type="project" value="InterPro"/>
</dbReference>
<feature type="binding site" evidence="16">
    <location>
        <position position="44"/>
    </location>
    <ligand>
        <name>Zn(2+)</name>
        <dbReference type="ChEBI" id="CHEBI:29105"/>
        <note>catalytic</note>
    </ligand>
</feature>
<dbReference type="KEGG" id="rlc:K227x_11840"/>
<feature type="binding site" evidence="15">
    <location>
        <position position="180"/>
    </location>
    <ligand>
        <name>substrate</name>
    </ligand>
</feature>
<evidence type="ECO:0000256" key="6">
    <source>
        <dbReference type="ARBA" id="ARBA00022619"/>
    </source>
</evidence>
<dbReference type="InterPro" id="IPR016193">
    <property type="entry name" value="Cytidine_deaminase-like"/>
</dbReference>
<accession>A0A517N6N5</accession>
<evidence type="ECO:0000256" key="15">
    <source>
        <dbReference type="PIRSR" id="PIRSR006769-2"/>
    </source>
</evidence>
<feature type="binding site" evidence="16">
    <location>
        <position position="80"/>
    </location>
    <ligand>
        <name>Zn(2+)</name>
        <dbReference type="ChEBI" id="CHEBI:29105"/>
        <note>catalytic</note>
    </ligand>
</feature>
<feature type="binding site" evidence="16">
    <location>
        <position position="71"/>
    </location>
    <ligand>
        <name>Zn(2+)</name>
        <dbReference type="ChEBI" id="CHEBI:29105"/>
        <note>catalytic</note>
    </ligand>
</feature>
<dbReference type="Gene3D" id="3.40.140.10">
    <property type="entry name" value="Cytidine Deaminase, domain 2"/>
    <property type="match status" value="1"/>
</dbReference>
<evidence type="ECO:0000256" key="14">
    <source>
        <dbReference type="PIRSR" id="PIRSR006769-1"/>
    </source>
</evidence>
<feature type="binding site" evidence="15">
    <location>
        <position position="150"/>
    </location>
    <ligand>
        <name>NADP(+)</name>
        <dbReference type="ChEBI" id="CHEBI:58349"/>
    </ligand>
</feature>
<dbReference type="Gene3D" id="3.40.430.10">
    <property type="entry name" value="Dihydrofolate Reductase, subunit A"/>
    <property type="match status" value="1"/>
</dbReference>
<keyword evidence="7 13" id="KW-0479">Metal-binding</keyword>
<evidence type="ECO:0000256" key="1">
    <source>
        <dbReference type="ARBA" id="ARBA00002151"/>
    </source>
</evidence>
<comment type="pathway">
    <text evidence="2 13">Cofactor biosynthesis; riboflavin biosynthesis; 5-amino-6-(D-ribitylamino)uracil from GTP: step 2/4.</text>
</comment>
<dbReference type="AlphaFoldDB" id="A0A517N6N5"/>
<dbReference type="GO" id="GO:0009231">
    <property type="term" value="P:riboflavin biosynthetic process"/>
    <property type="evidence" value="ECO:0007669"/>
    <property type="project" value="UniProtKB-UniPathway"/>
</dbReference>
<gene>
    <name evidence="18" type="primary">ribD</name>
    <name evidence="18" type="ORF">K227x_11840</name>
</gene>
<dbReference type="PANTHER" id="PTHR38011:SF7">
    <property type="entry name" value="2,5-DIAMINO-6-RIBOSYLAMINO-4(3H)-PYRIMIDINONE 5'-PHOSPHATE REDUCTASE"/>
    <property type="match status" value="1"/>
</dbReference>
<evidence type="ECO:0000256" key="3">
    <source>
        <dbReference type="ARBA" id="ARBA00004910"/>
    </source>
</evidence>
<dbReference type="SUPFAM" id="SSF53927">
    <property type="entry name" value="Cytidine deaminase-like"/>
    <property type="match status" value="1"/>
</dbReference>
<feature type="binding site" evidence="15">
    <location>
        <position position="289"/>
    </location>
    <ligand>
        <name>substrate</name>
    </ligand>
</feature>
<dbReference type="Pfam" id="PF01872">
    <property type="entry name" value="RibD_C"/>
    <property type="match status" value="1"/>
</dbReference>
<keyword evidence="12" id="KW-0511">Multifunctional enzyme</keyword>
<feature type="active site" description="Proton donor" evidence="14">
    <location>
        <position position="46"/>
    </location>
</feature>
<dbReference type="CDD" id="cd01284">
    <property type="entry name" value="Riboflavin_deaminase-reductase"/>
    <property type="match status" value="1"/>
</dbReference>
<dbReference type="OrthoDB" id="9800865at2"/>
<dbReference type="PROSITE" id="PS51747">
    <property type="entry name" value="CYT_DCMP_DEAMINASES_2"/>
    <property type="match status" value="1"/>
</dbReference>
<proteinExistence type="inferred from homology"/>